<comment type="similarity">
    <text evidence="1">Belongs to the sulfatase family.</text>
</comment>
<comment type="caution">
    <text evidence="5">The sequence shown here is derived from an EMBL/GenBank/DDBJ whole genome shotgun (WGS) entry which is preliminary data.</text>
</comment>
<dbReference type="InterPro" id="IPR017850">
    <property type="entry name" value="Alkaline_phosphatase_core_sf"/>
</dbReference>
<protein>
    <submittedName>
        <fullName evidence="5">Sulfatase N-terminal domain-containing protein</fullName>
    </submittedName>
</protein>
<dbReference type="Pfam" id="PF00884">
    <property type="entry name" value="Sulfatase"/>
    <property type="match status" value="1"/>
</dbReference>
<dbReference type="InterPro" id="IPR000917">
    <property type="entry name" value="Sulfatase_N"/>
</dbReference>
<evidence type="ECO:0000256" key="3">
    <source>
        <dbReference type="SAM" id="MobiDB-lite"/>
    </source>
</evidence>
<name>A0ABR2V6E8_9PEZI</name>
<reference evidence="5 6" key="1">
    <citation type="journal article" date="2024" name="J. Plant Pathol.">
        <title>Sequence and assembly of the genome of Seiridium unicorne, isolate CBS 538.82, causal agent of cypress canker disease.</title>
        <authorList>
            <person name="Scali E."/>
            <person name="Rocca G.D."/>
            <person name="Danti R."/>
            <person name="Garbelotto M."/>
            <person name="Barberini S."/>
            <person name="Baroncelli R."/>
            <person name="Emiliani G."/>
        </authorList>
    </citation>
    <scope>NUCLEOTIDE SEQUENCE [LARGE SCALE GENOMIC DNA]</scope>
    <source>
        <strain evidence="5 6">BM-138-508</strain>
    </source>
</reference>
<dbReference type="SUPFAM" id="SSF53649">
    <property type="entry name" value="Alkaline phosphatase-like"/>
    <property type="match status" value="1"/>
</dbReference>
<feature type="compositionally biased region" description="Polar residues" evidence="3">
    <location>
        <begin position="107"/>
        <end position="116"/>
    </location>
</feature>
<evidence type="ECO:0000256" key="1">
    <source>
        <dbReference type="ARBA" id="ARBA00008779"/>
    </source>
</evidence>
<dbReference type="EMBL" id="JARVKF010000113">
    <property type="protein sequence ID" value="KAK9422394.1"/>
    <property type="molecule type" value="Genomic_DNA"/>
</dbReference>
<sequence length="909" mass="102841">MESRPPVPTGELGRLLTPAEAYSNAGRPQKAKDISVLPGLSQLKNPLFWGSSYAPAWVQTVSSDVDESHEGLLNADSASQVLELSRNSLPRKRPSSHVSDLSEDPTNRPSATESSENYCPTDFSWLMSPELPDKHKIVILVEEFFARMHHLRCFGFIHKPSYLQQLDEQPRKIQQGNTLLHAICALGAKFYALKSAEHIKLPEDFALRAIILLHEHDLRVGDYASAFMLTGLAFLDFLVSATAFRLLNAIILTKILKYVKHFDTALPPWLQGSDFAQLESALFSWYEELPGNLQFTQIAIYMRKESSQLGALLLLHWTYHQSLCDLNRIGMRDLFQIRKAINFPPDQSDFQKRTQDRCNEHATAIALMFAEASKHGSTSLEAPTQFTPEYILNPLAIYRMARRDIDKREKYAPERASSPSSVSPETAETTTSPRTPRPPSLPTVGDAAVPPIENPAAFNGPWFDSGVSNTMPVGDNFPLPSSDDNLQNGQYGLYNNRHHFTTFDLVESGPALLNKNQYLTAILGKVHVGPDHVYPWEIREESETRDVAYISDRAINVFERSKSENRPFFLTIGFIDPHRDRTRSGFGNEGPFDERVKRIEYDTSDVEIPEFLSDLPGTRQEFANYYESISRLDQGVGQILEGLKKAGLSDDTLVIFISDNGPPFINSKTTLYDAGVNLPLIVRQPGSPPSIVNPNLISWVDIIPTILDYAGIDAGKGSPERPGRSFLPILSTTEELADWDKVSGVDTFHEITNYWPTRYVRSRRYKYHRNLAWRLDFPFAADIYGSLTWEDIRNDEAKMVGNRPLKDYFFRPPEELYDLENDPLEVANLVKDSAHEKILNELRQDLEAWQRRTEDAWLYRDGISVLFVKHHLDAGMQMPDHVDFDLDKLATRGPGVKLYENKPFGSQAP</sequence>
<evidence type="ECO:0000256" key="2">
    <source>
        <dbReference type="ARBA" id="ARBA00022801"/>
    </source>
</evidence>
<feature type="region of interest" description="Disordered" evidence="3">
    <location>
        <begin position="410"/>
        <end position="450"/>
    </location>
</feature>
<dbReference type="Gene3D" id="3.40.720.10">
    <property type="entry name" value="Alkaline Phosphatase, subunit A"/>
    <property type="match status" value="1"/>
</dbReference>
<evidence type="ECO:0000259" key="4">
    <source>
        <dbReference type="Pfam" id="PF00884"/>
    </source>
</evidence>
<dbReference type="PANTHER" id="PTHR42693">
    <property type="entry name" value="ARYLSULFATASE FAMILY MEMBER"/>
    <property type="match status" value="1"/>
</dbReference>
<dbReference type="Proteomes" id="UP001408356">
    <property type="component" value="Unassembled WGS sequence"/>
</dbReference>
<dbReference type="CDD" id="cd12148">
    <property type="entry name" value="fungal_TF_MHR"/>
    <property type="match status" value="1"/>
</dbReference>
<proteinExistence type="inferred from homology"/>
<feature type="region of interest" description="Disordered" evidence="3">
    <location>
        <begin position="86"/>
        <end position="116"/>
    </location>
</feature>
<evidence type="ECO:0000313" key="6">
    <source>
        <dbReference type="Proteomes" id="UP001408356"/>
    </source>
</evidence>
<feature type="compositionally biased region" description="Low complexity" evidence="3">
    <location>
        <begin position="414"/>
        <end position="434"/>
    </location>
</feature>
<organism evidence="5 6">
    <name type="scientific">Seiridium unicorne</name>
    <dbReference type="NCBI Taxonomy" id="138068"/>
    <lineage>
        <taxon>Eukaryota</taxon>
        <taxon>Fungi</taxon>
        <taxon>Dikarya</taxon>
        <taxon>Ascomycota</taxon>
        <taxon>Pezizomycotina</taxon>
        <taxon>Sordariomycetes</taxon>
        <taxon>Xylariomycetidae</taxon>
        <taxon>Amphisphaeriales</taxon>
        <taxon>Sporocadaceae</taxon>
        <taxon>Seiridium</taxon>
    </lineage>
</organism>
<evidence type="ECO:0000313" key="5">
    <source>
        <dbReference type="EMBL" id="KAK9422394.1"/>
    </source>
</evidence>
<keyword evidence="2" id="KW-0378">Hydrolase</keyword>
<dbReference type="PANTHER" id="PTHR42693:SF53">
    <property type="entry name" value="ENDO-4-O-SULFATASE"/>
    <property type="match status" value="1"/>
</dbReference>
<feature type="domain" description="Sulfatase N-terminal" evidence="4">
    <location>
        <begin position="548"/>
        <end position="712"/>
    </location>
</feature>
<dbReference type="InterPro" id="IPR050738">
    <property type="entry name" value="Sulfatase"/>
</dbReference>
<accession>A0ABR2V6E8</accession>
<keyword evidence="6" id="KW-1185">Reference proteome</keyword>
<gene>
    <name evidence="5" type="ORF">SUNI508_04750</name>
</gene>